<dbReference type="Pfam" id="PF00015">
    <property type="entry name" value="MCPsignal"/>
    <property type="match status" value="1"/>
</dbReference>
<dbReference type="EMBL" id="FOHZ01000001">
    <property type="protein sequence ID" value="SES68989.1"/>
    <property type="molecule type" value="Genomic_DNA"/>
</dbReference>
<evidence type="ECO:0000313" key="9">
    <source>
        <dbReference type="EMBL" id="SES68989.1"/>
    </source>
</evidence>
<evidence type="ECO:0000256" key="7">
    <source>
        <dbReference type="SAM" id="MobiDB-lite"/>
    </source>
</evidence>
<organism evidence="9 10">
    <name type="scientific">Marinobacter segnicrescens</name>
    <dbReference type="NCBI Taxonomy" id="430453"/>
    <lineage>
        <taxon>Bacteria</taxon>
        <taxon>Pseudomonadati</taxon>
        <taxon>Pseudomonadota</taxon>
        <taxon>Gammaproteobacteria</taxon>
        <taxon>Pseudomonadales</taxon>
        <taxon>Marinobacteraceae</taxon>
        <taxon>Marinobacter</taxon>
    </lineage>
</organism>
<feature type="region of interest" description="Disordered" evidence="7">
    <location>
        <begin position="1"/>
        <end position="29"/>
    </location>
</feature>
<feature type="domain" description="Methyl-accepting transducer" evidence="8">
    <location>
        <begin position="1"/>
        <end position="182"/>
    </location>
</feature>
<evidence type="ECO:0000256" key="3">
    <source>
        <dbReference type="ARBA" id="ARBA00022989"/>
    </source>
</evidence>
<dbReference type="InterPro" id="IPR004089">
    <property type="entry name" value="MCPsignal_dom"/>
</dbReference>
<keyword evidence="5 6" id="KW-0807">Transducer</keyword>
<evidence type="ECO:0000256" key="1">
    <source>
        <dbReference type="ARBA" id="ARBA00004370"/>
    </source>
</evidence>
<dbReference type="SUPFAM" id="SSF58104">
    <property type="entry name" value="Methyl-accepting chemotaxis protein (MCP) signaling domain"/>
    <property type="match status" value="1"/>
</dbReference>
<evidence type="ECO:0000256" key="5">
    <source>
        <dbReference type="ARBA" id="ARBA00023224"/>
    </source>
</evidence>
<dbReference type="GO" id="GO:0016020">
    <property type="term" value="C:membrane"/>
    <property type="evidence" value="ECO:0007669"/>
    <property type="project" value="UniProtKB-SubCell"/>
</dbReference>
<evidence type="ECO:0000313" key="10">
    <source>
        <dbReference type="Proteomes" id="UP000198762"/>
    </source>
</evidence>
<evidence type="ECO:0000256" key="4">
    <source>
        <dbReference type="ARBA" id="ARBA00023136"/>
    </source>
</evidence>
<dbReference type="PANTHER" id="PTHR32089:SF112">
    <property type="entry name" value="LYSOZYME-LIKE PROTEIN-RELATED"/>
    <property type="match status" value="1"/>
</dbReference>
<keyword evidence="3" id="KW-1133">Transmembrane helix</keyword>
<dbReference type="Proteomes" id="UP000198762">
    <property type="component" value="Unassembled WGS sequence"/>
</dbReference>
<gene>
    <name evidence="9" type="ORF">SAMN04487962_101192</name>
</gene>
<name>A0A1H9YIU3_9GAMM</name>
<dbReference type="STRING" id="430453.SAMN04487962_101192"/>
<dbReference type="Gene3D" id="1.10.287.950">
    <property type="entry name" value="Methyl-accepting chemotaxis protein"/>
    <property type="match status" value="1"/>
</dbReference>
<keyword evidence="10" id="KW-1185">Reference proteome</keyword>
<accession>A0A1H9YIU3</accession>
<dbReference type="GO" id="GO:0006935">
    <property type="term" value="P:chemotaxis"/>
    <property type="evidence" value="ECO:0007669"/>
    <property type="project" value="UniProtKB-ARBA"/>
</dbReference>
<evidence type="ECO:0000256" key="2">
    <source>
        <dbReference type="ARBA" id="ARBA00022692"/>
    </source>
</evidence>
<proteinExistence type="predicted"/>
<dbReference type="SMART" id="SM00283">
    <property type="entry name" value="MA"/>
    <property type="match status" value="1"/>
</dbReference>
<keyword evidence="4" id="KW-0472">Membrane</keyword>
<evidence type="ECO:0000256" key="6">
    <source>
        <dbReference type="PROSITE-ProRule" id="PRU00284"/>
    </source>
</evidence>
<sequence length="220" mass="23760">METREATAEVDDADNRTQQATHSMGRLSDQIRQSAATVERLAGDGRKVSEVMGVIREIADQTNLLALNAAIEAARAGEAGRGFAVVADEVRSLAAKTQEATTRIDTIVDTITRGSNDATEFMRASEIVAGETSEAVDAVRQTLAGINDRMKQISDATIQVATAAEEQTSVSDDINRNVTDVSETAENMRTSAEENLRRVPELESMAREARELASRIHQKG</sequence>
<protein>
    <submittedName>
        <fullName evidence="9">Methyl-accepting chemotaxis protein (MCP) signalling domain-containing protein</fullName>
    </submittedName>
</protein>
<evidence type="ECO:0000259" key="8">
    <source>
        <dbReference type="PROSITE" id="PS50111"/>
    </source>
</evidence>
<dbReference type="PANTHER" id="PTHR32089">
    <property type="entry name" value="METHYL-ACCEPTING CHEMOTAXIS PROTEIN MCPB"/>
    <property type="match status" value="1"/>
</dbReference>
<dbReference type="GO" id="GO:0007165">
    <property type="term" value="P:signal transduction"/>
    <property type="evidence" value="ECO:0007669"/>
    <property type="project" value="UniProtKB-KW"/>
</dbReference>
<keyword evidence="2" id="KW-0812">Transmembrane</keyword>
<dbReference type="PROSITE" id="PS50111">
    <property type="entry name" value="CHEMOTAXIS_TRANSDUC_2"/>
    <property type="match status" value="1"/>
</dbReference>
<dbReference type="AlphaFoldDB" id="A0A1H9YIU3"/>
<comment type="subcellular location">
    <subcellularLocation>
        <location evidence="1">Membrane</location>
    </subcellularLocation>
</comment>
<reference evidence="10" key="1">
    <citation type="submission" date="2016-10" db="EMBL/GenBank/DDBJ databases">
        <authorList>
            <person name="Varghese N."/>
            <person name="Submissions S."/>
        </authorList>
    </citation>
    <scope>NUCLEOTIDE SEQUENCE [LARGE SCALE GENOMIC DNA]</scope>
    <source>
        <strain evidence="10">CGMCC 1.6489</strain>
    </source>
</reference>
<dbReference type="RefSeq" id="WP_245742391.1">
    <property type="nucleotide sequence ID" value="NZ_FOHZ01000001.1"/>
</dbReference>